<dbReference type="SUPFAM" id="SSF103473">
    <property type="entry name" value="MFS general substrate transporter"/>
    <property type="match status" value="1"/>
</dbReference>
<evidence type="ECO:0000256" key="5">
    <source>
        <dbReference type="ARBA" id="ARBA00023136"/>
    </source>
</evidence>
<dbReference type="PANTHER" id="PTHR43124">
    <property type="entry name" value="PURINE EFFLUX PUMP PBUE"/>
    <property type="match status" value="1"/>
</dbReference>
<dbReference type="PROSITE" id="PS50850">
    <property type="entry name" value="MFS"/>
    <property type="match status" value="1"/>
</dbReference>
<feature type="transmembrane region" description="Helical" evidence="6">
    <location>
        <begin position="309"/>
        <end position="328"/>
    </location>
</feature>
<dbReference type="CDD" id="cd17325">
    <property type="entry name" value="MFS_MdtG_SLC18_like"/>
    <property type="match status" value="1"/>
</dbReference>
<keyword evidence="5 6" id="KW-0472">Membrane</keyword>
<dbReference type="RefSeq" id="WP_354447093.1">
    <property type="nucleotide sequence ID" value="NZ_JBEPSH010000008.1"/>
</dbReference>
<dbReference type="EMBL" id="JBEPSH010000008">
    <property type="protein sequence ID" value="MET4579218.1"/>
    <property type="molecule type" value="Genomic_DNA"/>
</dbReference>
<feature type="transmembrane region" description="Helical" evidence="6">
    <location>
        <begin position="401"/>
        <end position="419"/>
    </location>
</feature>
<feature type="transmembrane region" description="Helical" evidence="6">
    <location>
        <begin position="334"/>
        <end position="356"/>
    </location>
</feature>
<proteinExistence type="predicted"/>
<keyword evidence="2" id="KW-1003">Cell membrane</keyword>
<evidence type="ECO:0000256" key="1">
    <source>
        <dbReference type="ARBA" id="ARBA00004651"/>
    </source>
</evidence>
<feature type="transmembrane region" description="Helical" evidence="6">
    <location>
        <begin position="149"/>
        <end position="169"/>
    </location>
</feature>
<feature type="domain" description="Major facilitator superfamily (MFS) profile" evidence="7">
    <location>
        <begin position="24"/>
        <end position="423"/>
    </location>
</feature>
<feature type="transmembrane region" description="Helical" evidence="6">
    <location>
        <begin position="175"/>
        <end position="196"/>
    </location>
</feature>
<dbReference type="InterPro" id="IPR036259">
    <property type="entry name" value="MFS_trans_sf"/>
</dbReference>
<name>A0ABV2QDW1_9BURK</name>
<dbReference type="InterPro" id="IPR050189">
    <property type="entry name" value="MFS_Efflux_Transporters"/>
</dbReference>
<dbReference type="InterPro" id="IPR011701">
    <property type="entry name" value="MFS"/>
</dbReference>
<comment type="caution">
    <text evidence="8">The sequence shown here is derived from an EMBL/GenBank/DDBJ whole genome shotgun (WGS) entry which is preliminary data.</text>
</comment>
<organism evidence="8 9">
    <name type="scientific">Ottowia thiooxydans</name>
    <dbReference type="NCBI Taxonomy" id="219182"/>
    <lineage>
        <taxon>Bacteria</taxon>
        <taxon>Pseudomonadati</taxon>
        <taxon>Pseudomonadota</taxon>
        <taxon>Betaproteobacteria</taxon>
        <taxon>Burkholderiales</taxon>
        <taxon>Comamonadaceae</taxon>
        <taxon>Ottowia</taxon>
    </lineage>
</organism>
<dbReference type="PANTHER" id="PTHR43124:SF3">
    <property type="entry name" value="CHLORAMPHENICOL EFFLUX PUMP RV0191"/>
    <property type="match status" value="1"/>
</dbReference>
<gene>
    <name evidence="8" type="ORF">ABIE13_004341</name>
</gene>
<dbReference type="InterPro" id="IPR020846">
    <property type="entry name" value="MFS_dom"/>
</dbReference>
<protein>
    <submittedName>
        <fullName evidence="8">DHA1 family multidrug resistance protein-like MFS transporter</fullName>
    </submittedName>
</protein>
<dbReference type="Gene3D" id="1.20.1250.20">
    <property type="entry name" value="MFS general substrate transporter like domains"/>
    <property type="match status" value="2"/>
</dbReference>
<keyword evidence="4 6" id="KW-1133">Transmembrane helix</keyword>
<keyword evidence="3 6" id="KW-0812">Transmembrane</keyword>
<feature type="transmembrane region" description="Helical" evidence="6">
    <location>
        <begin position="21"/>
        <end position="38"/>
    </location>
</feature>
<evidence type="ECO:0000256" key="3">
    <source>
        <dbReference type="ARBA" id="ARBA00022692"/>
    </source>
</evidence>
<feature type="transmembrane region" description="Helical" evidence="6">
    <location>
        <begin position="113"/>
        <end position="137"/>
    </location>
</feature>
<dbReference type="PRINTS" id="PR01036">
    <property type="entry name" value="TCRTETB"/>
</dbReference>
<feature type="transmembrane region" description="Helical" evidence="6">
    <location>
        <begin position="58"/>
        <end position="78"/>
    </location>
</feature>
<evidence type="ECO:0000313" key="9">
    <source>
        <dbReference type="Proteomes" id="UP001549320"/>
    </source>
</evidence>
<evidence type="ECO:0000313" key="8">
    <source>
        <dbReference type="EMBL" id="MET4579218.1"/>
    </source>
</evidence>
<keyword evidence="9" id="KW-1185">Reference proteome</keyword>
<feature type="transmembrane region" description="Helical" evidence="6">
    <location>
        <begin position="377"/>
        <end position="395"/>
    </location>
</feature>
<sequence>MSRSVALEPPEVVTYRQILRVHPALIVIMLSVAGHMVMNSALAPVLSVYAGSFGVNEIAIGLVMTIFGVGRLLADIPAGLLAEKQGRKRWLWMGPLIAGSASIGAALTQDYQWLVALRFLQGIGSGIYMTVAAIVCADLSTPATRGRVMALYQAAVLTGAGLGPAIGGISSDLGGIQATFWISALIAFSTVAYVWVRMPETNQANAKAWAQAQGQAKDSVSATRGSVHGMAALMAVVGALPLLMLMIVNFGVFFSRSGGQWTALPLLGTEQFGLSAGRLGLILALSSLLNLVALPWAGSLGDRFGNGRVILVSSSLTAVALMLVAFSVDVAMFSLGTVLLGVAGSFVAPAIAAFAAQHAPNSQFGPTMGVLRFGGDLGFVCGPLLLGAVMQFFHASYAGALLVNAAIVVGATVAFAWVLRRSASPASIHSRFTNPPPKESS</sequence>
<evidence type="ECO:0000259" key="7">
    <source>
        <dbReference type="PROSITE" id="PS50850"/>
    </source>
</evidence>
<comment type="subcellular location">
    <subcellularLocation>
        <location evidence="1">Cell membrane</location>
        <topology evidence="1">Multi-pass membrane protein</topology>
    </subcellularLocation>
</comment>
<evidence type="ECO:0000256" key="2">
    <source>
        <dbReference type="ARBA" id="ARBA00022475"/>
    </source>
</evidence>
<feature type="transmembrane region" description="Helical" evidence="6">
    <location>
        <begin position="275"/>
        <end position="297"/>
    </location>
</feature>
<evidence type="ECO:0000256" key="4">
    <source>
        <dbReference type="ARBA" id="ARBA00022989"/>
    </source>
</evidence>
<reference evidence="8 9" key="1">
    <citation type="submission" date="2024-06" db="EMBL/GenBank/DDBJ databases">
        <title>Sorghum-associated microbial communities from plants grown in Nebraska, USA.</title>
        <authorList>
            <person name="Schachtman D."/>
        </authorList>
    </citation>
    <scope>NUCLEOTIDE SEQUENCE [LARGE SCALE GENOMIC DNA]</scope>
    <source>
        <strain evidence="8 9">2709</strain>
    </source>
</reference>
<accession>A0ABV2QDW1</accession>
<dbReference type="Pfam" id="PF07690">
    <property type="entry name" value="MFS_1"/>
    <property type="match status" value="1"/>
</dbReference>
<dbReference type="Proteomes" id="UP001549320">
    <property type="component" value="Unassembled WGS sequence"/>
</dbReference>
<feature type="transmembrane region" description="Helical" evidence="6">
    <location>
        <begin position="90"/>
        <end position="107"/>
    </location>
</feature>
<feature type="transmembrane region" description="Helical" evidence="6">
    <location>
        <begin position="231"/>
        <end position="255"/>
    </location>
</feature>
<evidence type="ECO:0000256" key="6">
    <source>
        <dbReference type="SAM" id="Phobius"/>
    </source>
</evidence>